<feature type="compositionally biased region" description="Polar residues" evidence="1">
    <location>
        <begin position="900"/>
        <end position="909"/>
    </location>
</feature>
<feature type="region of interest" description="Disordered" evidence="1">
    <location>
        <begin position="862"/>
        <end position="941"/>
    </location>
</feature>
<feature type="compositionally biased region" description="Polar residues" evidence="1">
    <location>
        <begin position="363"/>
        <end position="403"/>
    </location>
</feature>
<gene>
    <name evidence="2" type="ORF">T265_13927</name>
</gene>
<dbReference type="GeneID" id="20328094"/>
<evidence type="ECO:0000313" key="2">
    <source>
        <dbReference type="EMBL" id="KER26804.1"/>
    </source>
</evidence>
<evidence type="ECO:0000313" key="3">
    <source>
        <dbReference type="Proteomes" id="UP000054324"/>
    </source>
</evidence>
<feature type="region of interest" description="Disordered" evidence="1">
    <location>
        <begin position="249"/>
        <end position="423"/>
    </location>
</feature>
<dbReference type="AlphaFoldDB" id="A0A075AEK3"/>
<accession>A0A075AEK3</accession>
<feature type="region of interest" description="Disordered" evidence="1">
    <location>
        <begin position="527"/>
        <end position="581"/>
    </location>
</feature>
<feature type="region of interest" description="Disordered" evidence="1">
    <location>
        <begin position="195"/>
        <end position="219"/>
    </location>
</feature>
<dbReference type="CTD" id="20328094"/>
<feature type="compositionally biased region" description="Low complexity" evidence="1">
    <location>
        <begin position="788"/>
        <end position="797"/>
    </location>
</feature>
<feature type="compositionally biased region" description="Pro residues" evidence="1">
    <location>
        <begin position="278"/>
        <end position="287"/>
    </location>
</feature>
<feature type="compositionally biased region" description="Polar residues" evidence="1">
    <location>
        <begin position="862"/>
        <end position="872"/>
    </location>
</feature>
<sequence>SAYVPTDCSSEAKKDTFYRELSGLIRQAKCTDIVILAGDLNAQVGRLSSLESHLSGRFGVDARRTDNRTFQTPHDESPDELEPVNPHPILPFAREDPIETHDLVVAKMAADGAVWVPQSTPPVQHPNRRSNPPDSLRWYSAEIEEDRLHSPTNEVARRKQQDDYIRQLQTYYDNLLAKHALAEVTIDQLRMGAQVRTDSEERRSVGFDSSRPSFGGGLRRSMQYLSQPVGPQTPSRSGSVFLSNIGQLRPNFGETPTSRYASTPYLRLPSPSIESKHLPPPPYPPPSSIQQHNQSRLSEVDVSRIRSSLENGDQSRYDLRNSVSGGTLRRRPSVEMPHDRQQIQSSTGERNHPGPVPSDRLQDTTPSRIGSSQYLSKQTVSVPNPSLQQPVTVLDSQRQSSPDSVLPVHPETSSSPTDTTGQYSDSVRMHLLFSIGKLQASLTGHQRRFVETGEAPTRAQLDSYREDYSLLKKCFQAAKQHWRGSFSSVEKFDSDASMDKDIFQIGLQLDDLEACFRIKNSILNLPPDTVNGGIHRSQPSDSHHSADLTTPSHGTGTSSSPRHSNSLAENESYPSSLHSSSPVKDNFCALDSLYLHLMDQYKTVCKQLPLTSDRAQQLHDLMKHLFDLAHAADGQSSVIPTADELESLLQMDSDARNLDEEVNRMNVRENKLSVDSRMSIFLPLTFYGALSCRGYVQLHCLIDQSKSKVPPQSTQLDVSSSTTQDSGLFISSVASVRSKTKTKLPTRTTPRLSSNSSARERCPIPADLDASSTVQSTPTYSAPRERVSGSSLSHSNSVFLSTRKTNQLSRASQTPPLQSTVEPAVRYRNTKAEALNLNRIDERPLCTSRMCVTENAATQPTRIVPSVQQRQQPVMEKSGEADSNSDPYVTSDEDERTQSADECSTQSDYSVKLMSPTSRMDHAHRTPPHHTSSTTTVPIYTSNSKAPFPTSDTTVNPPNSSLKQLFRRQLNRRVSARTARVVPNTCSAAVSRPMLSGGFKPARCYVVLDPGESDMYPPPPAYASSCRCCNTARSVSDLNSCPLACKCFTCGGTGELPVSFRGSMASLAHPDSHGVPCVACPPSPLRRRVMSYSNLAGPEAHYSVREYSAWGGHRYYFHEFQRPYSHRQHHHHHRMEVHS</sequence>
<protein>
    <submittedName>
        <fullName evidence="2">Uncharacterized protein</fullName>
    </submittedName>
</protein>
<name>A0A075AEK3_OPIVI</name>
<dbReference type="RefSeq" id="XP_009169459.1">
    <property type="nucleotide sequence ID" value="XM_009171195.1"/>
</dbReference>
<dbReference type="KEGG" id="ovi:T265_13927"/>
<dbReference type="EMBL" id="KL596738">
    <property type="protein sequence ID" value="KER26804.1"/>
    <property type="molecule type" value="Genomic_DNA"/>
</dbReference>
<feature type="compositionally biased region" description="Low complexity" evidence="1">
    <location>
        <begin position="549"/>
        <end position="564"/>
    </location>
</feature>
<reference evidence="2 3" key="1">
    <citation type="submission" date="2013-11" db="EMBL/GenBank/DDBJ databases">
        <title>Opisthorchis viverrini - life in the bile duct.</title>
        <authorList>
            <person name="Young N.D."/>
            <person name="Nagarajan N."/>
            <person name="Lin S.J."/>
            <person name="Korhonen P.K."/>
            <person name="Jex A.R."/>
            <person name="Hall R.S."/>
            <person name="Safavi-Hemami H."/>
            <person name="Kaewkong W."/>
            <person name="Bertrand D."/>
            <person name="Gao S."/>
            <person name="Seet Q."/>
            <person name="Wongkham S."/>
            <person name="Teh B.T."/>
            <person name="Wongkham C."/>
            <person name="Intapan P.M."/>
            <person name="Maleewong W."/>
            <person name="Yang X."/>
            <person name="Hu M."/>
            <person name="Wang Z."/>
            <person name="Hofmann A."/>
            <person name="Sternberg P.W."/>
            <person name="Tan P."/>
            <person name="Wang J."/>
            <person name="Gasser R.B."/>
        </authorList>
    </citation>
    <scope>NUCLEOTIDE SEQUENCE [LARGE SCALE GENOMIC DNA]</scope>
</reference>
<evidence type="ECO:0000256" key="1">
    <source>
        <dbReference type="SAM" id="MobiDB-lite"/>
    </source>
</evidence>
<dbReference type="OrthoDB" id="10035553at2759"/>
<feature type="non-terminal residue" evidence="2">
    <location>
        <position position="1"/>
    </location>
</feature>
<feature type="region of interest" description="Disordered" evidence="1">
    <location>
        <begin position="739"/>
        <end position="797"/>
    </location>
</feature>
<feature type="compositionally biased region" description="Polar residues" evidence="1">
    <location>
        <begin position="288"/>
        <end position="297"/>
    </location>
</feature>
<feature type="compositionally biased region" description="Polar residues" evidence="1">
    <location>
        <begin position="411"/>
        <end position="423"/>
    </location>
</feature>
<proteinExistence type="predicted"/>
<keyword evidence="3" id="KW-1185">Reference proteome</keyword>
<organism evidence="2 3">
    <name type="scientific">Opisthorchis viverrini</name>
    <name type="common">Southeast Asian liver fluke</name>
    <dbReference type="NCBI Taxonomy" id="6198"/>
    <lineage>
        <taxon>Eukaryota</taxon>
        <taxon>Metazoa</taxon>
        <taxon>Spiralia</taxon>
        <taxon>Lophotrochozoa</taxon>
        <taxon>Platyhelminthes</taxon>
        <taxon>Trematoda</taxon>
        <taxon>Digenea</taxon>
        <taxon>Opisthorchiida</taxon>
        <taxon>Opisthorchiata</taxon>
        <taxon>Opisthorchiidae</taxon>
        <taxon>Opisthorchis</taxon>
    </lineage>
</organism>
<feature type="region of interest" description="Disordered" evidence="1">
    <location>
        <begin position="64"/>
        <end position="84"/>
    </location>
</feature>
<feature type="compositionally biased region" description="Polar residues" evidence="1">
    <location>
        <begin position="770"/>
        <end position="780"/>
    </location>
</feature>
<feature type="compositionally biased region" description="Low complexity" evidence="1">
    <location>
        <begin position="572"/>
        <end position="581"/>
    </location>
</feature>
<dbReference type="Proteomes" id="UP000054324">
    <property type="component" value="Unassembled WGS sequence"/>
</dbReference>
<feature type="compositionally biased region" description="Basic and acidic residues" evidence="1">
    <location>
        <begin position="332"/>
        <end position="341"/>
    </location>
</feature>